<dbReference type="EMBL" id="JXXE01000178">
    <property type="protein sequence ID" value="KIZ44760.1"/>
    <property type="molecule type" value="Genomic_DNA"/>
</dbReference>
<protein>
    <submittedName>
        <fullName evidence="1">Uncharacterized protein</fullName>
    </submittedName>
</protein>
<proteinExistence type="predicted"/>
<evidence type="ECO:0000313" key="1">
    <source>
        <dbReference type="EMBL" id="KIZ44760.1"/>
    </source>
</evidence>
<accession>A0A0D7EW53</accession>
<name>A0A0D7EW53_RHOPL</name>
<dbReference type="Proteomes" id="UP000032515">
    <property type="component" value="Unassembled WGS sequence"/>
</dbReference>
<dbReference type="AlphaFoldDB" id="A0A0D7EW53"/>
<dbReference type="PATRIC" id="fig|1076.23.peg.1165"/>
<gene>
    <name evidence="1" type="ORF">OO17_09110</name>
</gene>
<comment type="caution">
    <text evidence="1">The sequence shown here is derived from an EMBL/GenBank/DDBJ whole genome shotgun (WGS) entry which is preliminary data.</text>
</comment>
<reference evidence="1 2" key="1">
    <citation type="submission" date="2014-11" db="EMBL/GenBank/DDBJ databases">
        <title>Genomics and ecophysiology of heterotrophic nitrogen fixing bacteria isolated from estuarine surface water.</title>
        <authorList>
            <person name="Bentzon-Tilia M."/>
            <person name="Severin I."/>
            <person name="Hansen L.H."/>
            <person name="Riemann L."/>
        </authorList>
    </citation>
    <scope>NUCLEOTIDE SEQUENCE [LARGE SCALE GENOMIC DNA]</scope>
    <source>
        <strain evidence="1 2">BAL398</strain>
    </source>
</reference>
<sequence length="63" mass="7265">MKAFRARREAIERTLSFLFFAIRPSEANTDPLLLAPDHPAMLRATFNYQRKGVGNFRSVMSHI</sequence>
<organism evidence="1 2">
    <name type="scientific">Rhodopseudomonas palustris</name>
    <dbReference type="NCBI Taxonomy" id="1076"/>
    <lineage>
        <taxon>Bacteria</taxon>
        <taxon>Pseudomonadati</taxon>
        <taxon>Pseudomonadota</taxon>
        <taxon>Alphaproteobacteria</taxon>
        <taxon>Hyphomicrobiales</taxon>
        <taxon>Nitrobacteraceae</taxon>
        <taxon>Rhodopseudomonas</taxon>
    </lineage>
</organism>
<evidence type="ECO:0000313" key="2">
    <source>
        <dbReference type="Proteomes" id="UP000032515"/>
    </source>
</evidence>